<keyword evidence="2" id="KW-1003">Cell membrane</keyword>
<evidence type="ECO:0000256" key="2">
    <source>
        <dbReference type="ARBA" id="ARBA00022475"/>
    </source>
</evidence>
<keyword evidence="6" id="KW-0675">Receptor</keyword>
<evidence type="ECO:0000313" key="9">
    <source>
        <dbReference type="Proteomes" id="UP000410492"/>
    </source>
</evidence>
<dbReference type="PANTHER" id="PTHR42643">
    <property type="entry name" value="IONOTROPIC RECEPTOR 20A-RELATED"/>
    <property type="match status" value="1"/>
</dbReference>
<dbReference type="AlphaFoldDB" id="A0A653C2R9"/>
<dbReference type="OrthoDB" id="8195814at2759"/>
<keyword evidence="3" id="KW-0812">Transmembrane</keyword>
<evidence type="ECO:0000256" key="4">
    <source>
        <dbReference type="ARBA" id="ARBA00022989"/>
    </source>
</evidence>
<organism evidence="8 9">
    <name type="scientific">Callosobruchus maculatus</name>
    <name type="common">Southern cowpea weevil</name>
    <name type="synonym">Pulse bruchid</name>
    <dbReference type="NCBI Taxonomy" id="64391"/>
    <lineage>
        <taxon>Eukaryota</taxon>
        <taxon>Metazoa</taxon>
        <taxon>Ecdysozoa</taxon>
        <taxon>Arthropoda</taxon>
        <taxon>Hexapoda</taxon>
        <taxon>Insecta</taxon>
        <taxon>Pterygota</taxon>
        <taxon>Neoptera</taxon>
        <taxon>Endopterygota</taxon>
        <taxon>Coleoptera</taxon>
        <taxon>Polyphaga</taxon>
        <taxon>Cucujiformia</taxon>
        <taxon>Chrysomeloidea</taxon>
        <taxon>Chrysomelidae</taxon>
        <taxon>Bruchinae</taxon>
        <taxon>Bruchini</taxon>
        <taxon>Callosobruchus</taxon>
    </lineage>
</organism>
<name>A0A653C2R9_CALMS</name>
<feature type="non-terminal residue" evidence="8">
    <location>
        <position position="234"/>
    </location>
</feature>
<dbReference type="EMBL" id="CAACVG010006832">
    <property type="protein sequence ID" value="VEN42055.1"/>
    <property type="molecule type" value="Genomic_DNA"/>
</dbReference>
<gene>
    <name evidence="8" type="ORF">CALMAC_LOCUS5672</name>
</gene>
<keyword evidence="4" id="KW-1133">Transmembrane helix</keyword>
<evidence type="ECO:0000256" key="3">
    <source>
        <dbReference type="ARBA" id="ARBA00022692"/>
    </source>
</evidence>
<comment type="subcellular location">
    <subcellularLocation>
        <location evidence="1">Cell membrane</location>
        <topology evidence="1">Multi-pass membrane protein</topology>
    </subcellularLocation>
</comment>
<evidence type="ECO:0000256" key="6">
    <source>
        <dbReference type="ARBA" id="ARBA00023170"/>
    </source>
</evidence>
<keyword evidence="7" id="KW-0325">Glycoprotein</keyword>
<proteinExistence type="predicted"/>
<dbReference type="PANTHER" id="PTHR42643:SF38">
    <property type="entry name" value="IONOTROPIC RECEPTOR 100A"/>
    <property type="match status" value="1"/>
</dbReference>
<dbReference type="InterPro" id="IPR052192">
    <property type="entry name" value="Insect_Ionotropic_Sensory_Rcpt"/>
</dbReference>
<evidence type="ECO:0000256" key="7">
    <source>
        <dbReference type="ARBA" id="ARBA00023180"/>
    </source>
</evidence>
<dbReference type="Proteomes" id="UP000410492">
    <property type="component" value="Unassembled WGS sequence"/>
</dbReference>
<keyword evidence="5" id="KW-0472">Membrane</keyword>
<evidence type="ECO:0000256" key="1">
    <source>
        <dbReference type="ARBA" id="ARBA00004651"/>
    </source>
</evidence>
<reference evidence="8 9" key="1">
    <citation type="submission" date="2019-01" db="EMBL/GenBank/DDBJ databases">
        <authorList>
            <person name="Sayadi A."/>
        </authorList>
    </citation>
    <scope>NUCLEOTIDE SEQUENCE [LARGE SCALE GENOMIC DNA]</scope>
</reference>
<sequence>MTPRVVVSESKAIYFIAYVGYQGKLGLRISKCAADNLKKLWEQYHVLNVISQYPCSEQWGDRFYVYRAFKKVGENLWGAVVTHKIQDVLLDHRKIVNSLRQLNGFPLRVTLFRRPPTMLAFVTKGLAESPVYQKHQWYYGMDGRVFITFKQHLNFTIILDNSSSYYGYAYGNSNVTYTLGKIVREEADFAANSRFLEYYGPANYEYTAVITDDEICMIVPKAPKMPTWKSMMLC</sequence>
<accession>A0A653C2R9</accession>
<keyword evidence="9" id="KW-1185">Reference proteome</keyword>
<dbReference type="Gene3D" id="3.40.190.10">
    <property type="entry name" value="Periplasmic binding protein-like II"/>
    <property type="match status" value="1"/>
</dbReference>
<evidence type="ECO:0000256" key="5">
    <source>
        <dbReference type="ARBA" id="ARBA00023136"/>
    </source>
</evidence>
<protein>
    <submittedName>
        <fullName evidence="8">Uncharacterized protein</fullName>
    </submittedName>
</protein>
<dbReference type="GO" id="GO:0005886">
    <property type="term" value="C:plasma membrane"/>
    <property type="evidence" value="ECO:0007669"/>
    <property type="project" value="UniProtKB-SubCell"/>
</dbReference>
<evidence type="ECO:0000313" key="8">
    <source>
        <dbReference type="EMBL" id="VEN42055.1"/>
    </source>
</evidence>